<dbReference type="Gene3D" id="2.60.120.1440">
    <property type="match status" value="1"/>
</dbReference>
<organism evidence="5 6">
    <name type="scientific">Bacteroides ovatus</name>
    <dbReference type="NCBI Taxonomy" id="28116"/>
    <lineage>
        <taxon>Bacteria</taxon>
        <taxon>Pseudomonadati</taxon>
        <taxon>Bacteroidota</taxon>
        <taxon>Bacteroidia</taxon>
        <taxon>Bacteroidales</taxon>
        <taxon>Bacteroidaceae</taxon>
        <taxon>Bacteroides</taxon>
    </lineage>
</organism>
<gene>
    <name evidence="5" type="ORF">DWX70_19810</name>
    <name evidence="4" type="ORF">PO240_24495</name>
</gene>
<reference evidence="5 6" key="1">
    <citation type="submission" date="2018-08" db="EMBL/GenBank/DDBJ databases">
        <title>A genome reference for cultivated species of the human gut microbiota.</title>
        <authorList>
            <person name="Zou Y."/>
            <person name="Xue W."/>
            <person name="Luo G."/>
        </authorList>
    </citation>
    <scope>NUCLEOTIDE SEQUENCE [LARGE SCALE GENOMIC DNA]</scope>
    <source>
        <strain evidence="5 6">AF20-9LB</strain>
    </source>
</reference>
<dbReference type="InterPro" id="IPR032508">
    <property type="entry name" value="FecR_C"/>
</dbReference>
<evidence type="ECO:0000259" key="3">
    <source>
        <dbReference type="Pfam" id="PF16344"/>
    </source>
</evidence>
<dbReference type="GeneID" id="29455075"/>
<accession>A0A1Y4PWW6</accession>
<evidence type="ECO:0000313" key="4">
    <source>
        <dbReference type="EMBL" id="MDC2411035.1"/>
    </source>
</evidence>
<keyword evidence="1" id="KW-1133">Transmembrane helix</keyword>
<evidence type="ECO:0000259" key="2">
    <source>
        <dbReference type="Pfam" id="PF04773"/>
    </source>
</evidence>
<dbReference type="InterPro" id="IPR012373">
    <property type="entry name" value="Ferrdict_sens_TM"/>
</dbReference>
<keyword evidence="1" id="KW-0812">Transmembrane</keyword>
<evidence type="ECO:0000256" key="1">
    <source>
        <dbReference type="SAM" id="Phobius"/>
    </source>
</evidence>
<sequence length="380" mass="43608">MKEYSSYTTADFLNDDLFLFWYYSGEGDYYRKIIADCPDREPYLKEAMERLAALKWEKPVLPPKEVDNACLKLEQAIQNRKMSQRKYRLYKMRWWSASVAAAILILFVSVEVIWKSAPAIDYLALLQVNDSVFMSGKTQLFVDDQLKETFEGNPDLAYDQMATDAGEGEFNKLVVSYGKRARVTLCDGTKIWANAGTVLLYPTHFEDKKREIYVDGEIYIDVTPNPEKPFIIKTSDMGVKVLGTSFNVSAYREDVEKSVVLVTGKVEVTASNGESVRILPNDRFRQSTDKYVVDKVNVEDYVSWKEGRLSFKNTELGGILKQLSRYYNVRIDYDKQQQITCSGKLNLDDTIEQILNTITETAPVIISKENNVYKVTIKKK</sequence>
<dbReference type="KEGG" id="boa:Bovatus_04026"/>
<evidence type="ECO:0000313" key="5">
    <source>
        <dbReference type="EMBL" id="RGS81029.1"/>
    </source>
</evidence>
<reference evidence="4" key="2">
    <citation type="submission" date="2022-10" db="EMBL/GenBank/DDBJ databases">
        <title>Human gut microbiome strain richness.</title>
        <authorList>
            <person name="Chen-Liaw A."/>
        </authorList>
    </citation>
    <scope>NUCLEOTIDE SEQUENCE</scope>
    <source>
        <strain evidence="4">F7_m1001271B151109d0_201107</strain>
    </source>
</reference>
<dbReference type="PANTHER" id="PTHR30273:SF2">
    <property type="entry name" value="PROTEIN FECR"/>
    <property type="match status" value="1"/>
</dbReference>
<dbReference type="EMBL" id="JAQNWR010000026">
    <property type="protein sequence ID" value="MDC2411035.1"/>
    <property type="molecule type" value="Genomic_DNA"/>
</dbReference>
<feature type="domain" description="Protein FecR C-terminal" evidence="3">
    <location>
        <begin position="308"/>
        <end position="372"/>
    </location>
</feature>
<feature type="domain" description="FecR protein" evidence="2">
    <location>
        <begin position="174"/>
        <end position="267"/>
    </location>
</feature>
<dbReference type="RefSeq" id="WP_004297237.1">
    <property type="nucleotide sequence ID" value="NZ_BAABYJ010000001.1"/>
</dbReference>
<dbReference type="Proteomes" id="UP001214017">
    <property type="component" value="Unassembled WGS sequence"/>
</dbReference>
<dbReference type="InterPro" id="IPR006860">
    <property type="entry name" value="FecR"/>
</dbReference>
<dbReference type="Proteomes" id="UP000266492">
    <property type="component" value="Unassembled WGS sequence"/>
</dbReference>
<dbReference type="AlphaFoldDB" id="A0A1Y4PWW6"/>
<dbReference type="Gene3D" id="3.55.50.30">
    <property type="match status" value="1"/>
</dbReference>
<feature type="transmembrane region" description="Helical" evidence="1">
    <location>
        <begin position="94"/>
        <end position="114"/>
    </location>
</feature>
<name>A0A1Y4PWW6_BACOV</name>
<dbReference type="Pfam" id="PF04773">
    <property type="entry name" value="FecR"/>
    <property type="match status" value="1"/>
</dbReference>
<dbReference type="PANTHER" id="PTHR30273">
    <property type="entry name" value="PERIPLASMIC SIGNAL SENSOR AND SIGMA FACTOR ACTIVATOR FECR-RELATED"/>
    <property type="match status" value="1"/>
</dbReference>
<dbReference type="EMBL" id="QRVZ01000019">
    <property type="protein sequence ID" value="RGS81029.1"/>
    <property type="molecule type" value="Genomic_DNA"/>
</dbReference>
<dbReference type="GO" id="GO:0016989">
    <property type="term" value="F:sigma factor antagonist activity"/>
    <property type="evidence" value="ECO:0007669"/>
    <property type="project" value="TreeGrafter"/>
</dbReference>
<dbReference type="Pfam" id="PF16344">
    <property type="entry name" value="FecR_C"/>
    <property type="match status" value="1"/>
</dbReference>
<comment type="caution">
    <text evidence="5">The sequence shown here is derived from an EMBL/GenBank/DDBJ whole genome shotgun (WGS) entry which is preliminary data.</text>
</comment>
<keyword evidence="1" id="KW-0472">Membrane</keyword>
<proteinExistence type="predicted"/>
<protein>
    <submittedName>
        <fullName evidence="5">DUF4974 domain-containing protein</fullName>
    </submittedName>
    <submittedName>
        <fullName evidence="4">FecR domain-containing protein</fullName>
    </submittedName>
</protein>
<evidence type="ECO:0000313" key="6">
    <source>
        <dbReference type="Proteomes" id="UP000266492"/>
    </source>
</evidence>